<evidence type="ECO:0000313" key="2">
    <source>
        <dbReference type="Proteomes" id="UP000838756"/>
    </source>
</evidence>
<protein>
    <submittedName>
        <fullName evidence="1">Jg1027 protein</fullName>
    </submittedName>
</protein>
<dbReference type="Proteomes" id="UP000838756">
    <property type="component" value="Unassembled WGS sequence"/>
</dbReference>
<keyword evidence="2" id="KW-1185">Reference proteome</keyword>
<sequence length="124" mass="14473">MNFKNVIVSNNAPRAIKEPRKGKIESLEQAVFLCMYQVHVTGYDNSDYKAAGRNEDELSRERPKYNQSYYTRQKRQITVLREARKWTTPTLRKCVWCKKARIINRVWRPIDDALGSKGKALVAP</sequence>
<organism evidence="1 2">
    <name type="scientific">Pararge aegeria aegeria</name>
    <dbReference type="NCBI Taxonomy" id="348720"/>
    <lineage>
        <taxon>Eukaryota</taxon>
        <taxon>Metazoa</taxon>
        <taxon>Ecdysozoa</taxon>
        <taxon>Arthropoda</taxon>
        <taxon>Hexapoda</taxon>
        <taxon>Insecta</taxon>
        <taxon>Pterygota</taxon>
        <taxon>Neoptera</taxon>
        <taxon>Endopterygota</taxon>
        <taxon>Lepidoptera</taxon>
        <taxon>Glossata</taxon>
        <taxon>Ditrysia</taxon>
        <taxon>Papilionoidea</taxon>
        <taxon>Nymphalidae</taxon>
        <taxon>Satyrinae</taxon>
        <taxon>Satyrini</taxon>
        <taxon>Parargina</taxon>
        <taxon>Pararge</taxon>
    </lineage>
</organism>
<gene>
    <name evidence="1" type="primary">jg1027</name>
    <name evidence="1" type="ORF">PAEG_LOCUS25283</name>
</gene>
<accession>A0A8S4SH55</accession>
<reference evidence="1" key="1">
    <citation type="submission" date="2022-03" db="EMBL/GenBank/DDBJ databases">
        <authorList>
            <person name="Lindestad O."/>
        </authorList>
    </citation>
    <scope>NUCLEOTIDE SEQUENCE</scope>
</reference>
<dbReference type="AlphaFoldDB" id="A0A8S4SH55"/>
<name>A0A8S4SH55_9NEOP</name>
<evidence type="ECO:0000313" key="1">
    <source>
        <dbReference type="EMBL" id="CAH2266431.1"/>
    </source>
</evidence>
<comment type="caution">
    <text evidence="1">The sequence shown here is derived from an EMBL/GenBank/DDBJ whole genome shotgun (WGS) entry which is preliminary data.</text>
</comment>
<proteinExistence type="predicted"/>
<dbReference type="EMBL" id="CAKXAJ010026306">
    <property type="protein sequence ID" value="CAH2266431.1"/>
    <property type="molecule type" value="Genomic_DNA"/>
</dbReference>